<keyword evidence="1" id="KW-0472">Membrane</keyword>
<organism evidence="2 3">
    <name type="scientific">Allorhodopirellula solitaria</name>
    <dbReference type="NCBI Taxonomy" id="2527987"/>
    <lineage>
        <taxon>Bacteria</taxon>
        <taxon>Pseudomonadati</taxon>
        <taxon>Planctomycetota</taxon>
        <taxon>Planctomycetia</taxon>
        <taxon>Pirellulales</taxon>
        <taxon>Pirellulaceae</taxon>
        <taxon>Allorhodopirellula</taxon>
    </lineage>
</organism>
<dbReference type="RefSeq" id="WP_146394199.1">
    <property type="nucleotide sequence ID" value="NZ_SJPK01000037.1"/>
</dbReference>
<name>A0A5C5WMQ4_9BACT</name>
<feature type="transmembrane region" description="Helical" evidence="1">
    <location>
        <begin position="21"/>
        <end position="45"/>
    </location>
</feature>
<gene>
    <name evidence="2" type="ORF">CA85_51630</name>
</gene>
<protein>
    <submittedName>
        <fullName evidence="2">Uncharacterized protein</fullName>
    </submittedName>
</protein>
<comment type="caution">
    <text evidence="2">The sequence shown here is derived from an EMBL/GenBank/DDBJ whole genome shotgun (WGS) entry which is preliminary data.</text>
</comment>
<evidence type="ECO:0000313" key="3">
    <source>
        <dbReference type="Proteomes" id="UP000318053"/>
    </source>
</evidence>
<dbReference type="AlphaFoldDB" id="A0A5C5WMQ4"/>
<dbReference type="Proteomes" id="UP000318053">
    <property type="component" value="Unassembled WGS sequence"/>
</dbReference>
<reference evidence="2 3" key="1">
    <citation type="submission" date="2019-02" db="EMBL/GenBank/DDBJ databases">
        <title>Deep-cultivation of Planctomycetes and their phenomic and genomic characterization uncovers novel biology.</title>
        <authorList>
            <person name="Wiegand S."/>
            <person name="Jogler M."/>
            <person name="Boedeker C."/>
            <person name="Pinto D."/>
            <person name="Vollmers J."/>
            <person name="Rivas-Marin E."/>
            <person name="Kohn T."/>
            <person name="Peeters S.H."/>
            <person name="Heuer A."/>
            <person name="Rast P."/>
            <person name="Oberbeckmann S."/>
            <person name="Bunk B."/>
            <person name="Jeske O."/>
            <person name="Meyerdierks A."/>
            <person name="Storesund J.E."/>
            <person name="Kallscheuer N."/>
            <person name="Luecker S."/>
            <person name="Lage O.M."/>
            <person name="Pohl T."/>
            <person name="Merkel B.J."/>
            <person name="Hornburger P."/>
            <person name="Mueller R.-W."/>
            <person name="Bruemmer F."/>
            <person name="Labrenz M."/>
            <person name="Spormann A.M."/>
            <person name="Op Den Camp H."/>
            <person name="Overmann J."/>
            <person name="Amann R."/>
            <person name="Jetten M.S.M."/>
            <person name="Mascher T."/>
            <person name="Medema M.H."/>
            <person name="Devos D.P."/>
            <person name="Kaster A.-K."/>
            <person name="Ovreas L."/>
            <person name="Rohde M."/>
            <person name="Galperin M.Y."/>
            <person name="Jogler C."/>
        </authorList>
    </citation>
    <scope>NUCLEOTIDE SEQUENCE [LARGE SCALE GENOMIC DNA]</scope>
    <source>
        <strain evidence="2 3">CA85</strain>
    </source>
</reference>
<sequence length="68" mass="7535">MSAAMIAIPSIRDPHQNRRAAAVPIVRSIGILVVAVVIAALLVFLSTRLSLPRWDLDWIAYQFAGYCR</sequence>
<evidence type="ECO:0000313" key="2">
    <source>
        <dbReference type="EMBL" id="TWT51900.1"/>
    </source>
</evidence>
<keyword evidence="1" id="KW-1133">Transmembrane helix</keyword>
<proteinExistence type="predicted"/>
<keyword evidence="3" id="KW-1185">Reference proteome</keyword>
<keyword evidence="1" id="KW-0812">Transmembrane</keyword>
<dbReference type="EMBL" id="SJPK01000037">
    <property type="protein sequence ID" value="TWT51900.1"/>
    <property type="molecule type" value="Genomic_DNA"/>
</dbReference>
<evidence type="ECO:0000256" key="1">
    <source>
        <dbReference type="SAM" id="Phobius"/>
    </source>
</evidence>
<accession>A0A5C5WMQ4</accession>